<dbReference type="Gene3D" id="3.60.21.10">
    <property type="match status" value="1"/>
</dbReference>
<keyword evidence="2" id="KW-0732">Signal</keyword>
<dbReference type="SUPFAM" id="SSF74853">
    <property type="entry name" value="Lamin A/C globular tail domain"/>
    <property type="match status" value="1"/>
</dbReference>
<dbReference type="Gene3D" id="2.60.40.1080">
    <property type="match status" value="1"/>
</dbReference>
<evidence type="ECO:0000256" key="2">
    <source>
        <dbReference type="SAM" id="SignalP"/>
    </source>
</evidence>
<evidence type="ECO:0000313" key="6">
    <source>
        <dbReference type="Proteomes" id="UP000028042"/>
    </source>
</evidence>
<dbReference type="Proteomes" id="UP000030905">
    <property type="component" value="Chromosome"/>
</dbReference>
<dbReference type="KEGG" id="cpae:CPAST_c07050"/>
<dbReference type="InterPro" id="IPR003343">
    <property type="entry name" value="Big_2"/>
</dbReference>
<reference evidence="5" key="2">
    <citation type="submission" date="2015-10" db="EMBL/GenBank/DDBJ databases">
        <title>Improved Draft Genome Sequence of Clostridium pasteurianum Strain ATCC 6013 (DSM 525) Using a Hybrid Next-Generation Sequencing Approach.</title>
        <authorList>
            <person name="Pyne M.E."/>
            <person name="Utturkar S.M."/>
            <person name="Brown S.D."/>
            <person name="Moo-Young M."/>
            <person name="Chung D.A."/>
            <person name="Chou P.C."/>
        </authorList>
    </citation>
    <scope>NUCLEOTIDE SEQUENCE</scope>
    <source>
        <strain evidence="5">ATCC 6013</strain>
    </source>
</reference>
<dbReference type="GeneID" id="93072922"/>
<dbReference type="Pfam" id="PF02368">
    <property type="entry name" value="Big_2"/>
    <property type="match status" value="1"/>
</dbReference>
<dbReference type="Proteomes" id="UP000028042">
    <property type="component" value="Unassembled WGS sequence"/>
</dbReference>
<evidence type="ECO:0000313" key="7">
    <source>
        <dbReference type="Proteomes" id="UP000030905"/>
    </source>
</evidence>
<gene>
    <name evidence="4" type="ORF">CLPA_c07050</name>
    <name evidence="5" type="ORF">CP6013_02445</name>
</gene>
<feature type="signal peptide" evidence="2">
    <location>
        <begin position="1"/>
        <end position="26"/>
    </location>
</feature>
<dbReference type="eggNOG" id="COG1409">
    <property type="taxonomic scope" value="Bacteria"/>
</dbReference>
<dbReference type="KEGG" id="cpat:CLPA_c07050"/>
<dbReference type="InterPro" id="IPR008964">
    <property type="entry name" value="Invasin/intimin_cell_adhesion"/>
</dbReference>
<evidence type="ECO:0000256" key="1">
    <source>
        <dbReference type="SAM" id="MobiDB-lite"/>
    </source>
</evidence>
<dbReference type="SUPFAM" id="SSF49373">
    <property type="entry name" value="Invasin/intimin cell-adhesion fragments"/>
    <property type="match status" value="1"/>
</dbReference>
<feature type="domain" description="LTD" evidence="3">
    <location>
        <begin position="131"/>
        <end position="310"/>
    </location>
</feature>
<dbReference type="EMBL" id="JPGY02000001">
    <property type="protein sequence ID" value="KRU13197.1"/>
    <property type="molecule type" value="Genomic_DNA"/>
</dbReference>
<dbReference type="InterPro" id="IPR036415">
    <property type="entry name" value="Lamin_tail_dom_sf"/>
</dbReference>
<protein>
    <submittedName>
        <fullName evidence="4">Metallophosphoesterase</fullName>
    </submittedName>
</protein>
<dbReference type="PANTHER" id="PTHR43143">
    <property type="entry name" value="METALLOPHOSPHOESTERASE, CALCINEURIN SUPERFAMILY"/>
    <property type="match status" value="1"/>
</dbReference>
<dbReference type="SUPFAM" id="SSF56300">
    <property type="entry name" value="Metallo-dependent phosphatases"/>
    <property type="match status" value="1"/>
</dbReference>
<evidence type="ECO:0000313" key="5">
    <source>
        <dbReference type="EMBL" id="KRU13197.1"/>
    </source>
</evidence>
<dbReference type="PATRIC" id="fig|1262449.3.peg.2867"/>
<dbReference type="PROSITE" id="PS51841">
    <property type="entry name" value="LTD"/>
    <property type="match status" value="1"/>
</dbReference>
<dbReference type="PANTHER" id="PTHR43143:SF5">
    <property type="entry name" value="SECRETED PROTEIN"/>
    <property type="match status" value="1"/>
</dbReference>
<feature type="chain" id="PRO_5038291274" evidence="2">
    <location>
        <begin position="27"/>
        <end position="1386"/>
    </location>
</feature>
<reference evidence="5 6" key="3">
    <citation type="journal article" name="Genome Announc.">
        <title>Improved Draft Genome Sequence of Clostridium pasteurianum Strain ATCC 6013 (DSM 525) Using a Hybrid Next-Generation Sequencing Approach.</title>
        <authorList>
            <person name="Pyne M.E."/>
            <person name="Utturkar S."/>
            <person name="Brown S.D."/>
            <person name="Moo-Young M."/>
            <person name="Chung D.A."/>
            <person name="Chou C.P."/>
        </authorList>
    </citation>
    <scope>NUCLEOTIDE SEQUENCE [LARGE SCALE GENOMIC DNA]</scope>
    <source>
        <strain evidence="5 6">ATCC 6013</strain>
    </source>
</reference>
<dbReference type="InterPro" id="IPR001322">
    <property type="entry name" value="Lamin_tail_dom"/>
</dbReference>
<dbReference type="InterPro" id="IPR051918">
    <property type="entry name" value="STPP_CPPED1"/>
</dbReference>
<proteinExistence type="predicted"/>
<sequence>MHSKIKRIIASMVLVSLIAPSARTLAAVDTTAPTIGQVNAKTSYSANEKVVISAPVTDDTAVNSVKLYYKLAPELPYRTADMIKDGSSNTYTAVLDHDAAWSRVISWHIEASDGTNAAKTADLNAEVQQDVDTDNQPPLIMTEVMAYTKYKMSNGGADGMDFVELYNNSSKPVNFGYYKLFYLYPGTTTAPKTWTPSKPDIIVQPGKSVIFWINDEANGLSVEDFNKYYGTNLKENEDIVKVNYSGLHETAYRKLVIGHSIDKPIAQVDFNTDNKAETTPEPETTVNYRYPKNGQTDELKVSTKELAPTPGKVYDWQIPSAPTSHTGYDDIVDSTPPEIKSVSSNVSSIDEGKELKLAFDGSDDVGLVDFSLYYKISGETSFTRIPLSGKASDGHYYATIPSDKLVSKDYVEYYVEASDLYHEVKTETYKVNINRLDSNGDLRLNVTDGQVLSGNSLITSGTNLITNESTISIDGKAVDTTKDLESGAYFSLSYSGVDGYYKDAVTIEDEILSLIVKGDAPSRTVYLDKNRFKRNADGTAGITVTVRAGTDGSPFEVGTAANNDDFKATGFNLVLTDGTVIYPDNGIDSSKEYNIGDGKGMKEYLDIHFTIPKDKLTASSYNWDTKTVNDGEHTIKVVSGEISKEAKIKVDNTAPLIKSRVAEGAKLFGNITIDPSVTDANGVDTSKTQAEVDGIAVELPYKTTSSALTPGNHELKITAFDAIGNKAESVTRFSTIDENSVASVNNSNNGQLSAKVTDPSGAKTDLTFKEAYHFNAADNEIKAYEGKGDYPLAESSKITGDALKAMSADDGRTHDTLSKELPYQRFDIKVGKVKSTDRIETVWKGRVNDNRQARMYVLNIDTNKWELIGASVKGGQSQLKASFVADKHLKDGKAQILVQDRLEGLAPQTSVTAPKGVSSDSWNPETWDPSTRPGQYDFTFAWISDTQYYSESYPQHFNNMNKWIVDHKDELNTKYLIHTGDIVDEWDKPYQWVNADNAMKIIDNSGLPYGVLGGNHDTGHGRADYENYGKNFGEKRFFGGDYYGGSYMNNKGHYDLISEGGNDFIVLYMSWDIYTPEIQWMNQVLAKYPNRKAILAFHRYINDKGAIDYTGDLVQREVVAKNPNVFAVLDGHYHGAAIKIDHFDDNGDGTAERPVYQICTDYQSAHEGGDEYIKYLYFDMKNNKIYMNSYSPFLNDYNYFDDRGTYENGTQDHDAYELNVNLTPDEKKLSTDSFDVNVYTDKVIGTASVDSGQTGSVNWENLKEGREYAWYVESNSSSGKITGGVNEFTMKAALSSVSLKSNKTNLDIAKTAKLTVKGKLSNDENAKLSKASIKYVSSNPAVASVNDKALVTAKKAGSADITAEVTLEGVTVKSNKITITVDEGKK</sequence>
<dbReference type="RefSeq" id="WP_004455470.1">
    <property type="nucleotide sequence ID" value="NZ_ANZB01000010.1"/>
</dbReference>
<reference evidence="4 7" key="1">
    <citation type="journal article" date="2015" name="Genome Announc.">
        <title>Complete Genome Sequence of the Nitrogen-Fixing and Solvent-Producing Clostridium pasteurianum DSM 525.</title>
        <authorList>
            <person name="Poehlein A."/>
            <person name="Grosse-Honebrink A."/>
            <person name="Zhang Y."/>
            <person name="Minton N.P."/>
            <person name="Daniel R."/>
        </authorList>
    </citation>
    <scope>NUCLEOTIDE SEQUENCE [LARGE SCALE GENOMIC DNA]</scope>
    <source>
        <strain evidence="4">DSM 525</strain>
        <strain evidence="7">DSM 525 / ATCC 6013</strain>
    </source>
</reference>
<dbReference type="Pfam" id="PF00149">
    <property type="entry name" value="Metallophos"/>
    <property type="match status" value="1"/>
</dbReference>
<dbReference type="GO" id="GO:0016787">
    <property type="term" value="F:hydrolase activity"/>
    <property type="evidence" value="ECO:0007669"/>
    <property type="project" value="InterPro"/>
</dbReference>
<name>A0A0H3J748_CLOPA</name>
<feature type="region of interest" description="Disordered" evidence="1">
    <location>
        <begin position="908"/>
        <end position="930"/>
    </location>
</feature>
<accession>A0A0H3J748</accession>
<evidence type="ECO:0000313" key="4">
    <source>
        <dbReference type="EMBL" id="AJA50793.1"/>
    </source>
</evidence>
<evidence type="ECO:0000259" key="3">
    <source>
        <dbReference type="PROSITE" id="PS51841"/>
    </source>
</evidence>
<keyword evidence="7" id="KW-1185">Reference proteome</keyword>
<dbReference type="EMBL" id="CP009268">
    <property type="protein sequence ID" value="AJA50793.1"/>
    <property type="molecule type" value="Genomic_DNA"/>
</dbReference>
<organism evidence="4 7">
    <name type="scientific">Clostridium pasteurianum DSM 525 = ATCC 6013</name>
    <dbReference type="NCBI Taxonomy" id="1262449"/>
    <lineage>
        <taxon>Bacteria</taxon>
        <taxon>Bacillati</taxon>
        <taxon>Bacillota</taxon>
        <taxon>Clostridia</taxon>
        <taxon>Eubacteriales</taxon>
        <taxon>Clostridiaceae</taxon>
        <taxon>Clostridium</taxon>
    </lineage>
</organism>
<dbReference type="InterPro" id="IPR004843">
    <property type="entry name" value="Calcineurin-like_PHP"/>
</dbReference>
<dbReference type="InterPro" id="IPR029052">
    <property type="entry name" value="Metallo-depent_PP-like"/>
</dbReference>